<evidence type="ECO:0000313" key="3">
    <source>
        <dbReference type="Proteomes" id="UP000308652"/>
    </source>
</evidence>
<reference evidence="2 3" key="1">
    <citation type="journal article" date="2019" name="Nat. Ecol. Evol.">
        <title>Megaphylogeny resolves global patterns of mushroom evolution.</title>
        <authorList>
            <person name="Varga T."/>
            <person name="Krizsan K."/>
            <person name="Foldi C."/>
            <person name="Dima B."/>
            <person name="Sanchez-Garcia M."/>
            <person name="Sanchez-Ramirez S."/>
            <person name="Szollosi G.J."/>
            <person name="Szarkandi J.G."/>
            <person name="Papp V."/>
            <person name="Albert L."/>
            <person name="Andreopoulos W."/>
            <person name="Angelini C."/>
            <person name="Antonin V."/>
            <person name="Barry K.W."/>
            <person name="Bougher N.L."/>
            <person name="Buchanan P."/>
            <person name="Buyck B."/>
            <person name="Bense V."/>
            <person name="Catcheside P."/>
            <person name="Chovatia M."/>
            <person name="Cooper J."/>
            <person name="Damon W."/>
            <person name="Desjardin D."/>
            <person name="Finy P."/>
            <person name="Geml J."/>
            <person name="Haridas S."/>
            <person name="Hughes K."/>
            <person name="Justo A."/>
            <person name="Karasinski D."/>
            <person name="Kautmanova I."/>
            <person name="Kiss B."/>
            <person name="Kocsube S."/>
            <person name="Kotiranta H."/>
            <person name="LaButti K.M."/>
            <person name="Lechner B.E."/>
            <person name="Liimatainen K."/>
            <person name="Lipzen A."/>
            <person name="Lukacs Z."/>
            <person name="Mihaltcheva S."/>
            <person name="Morgado L.N."/>
            <person name="Niskanen T."/>
            <person name="Noordeloos M.E."/>
            <person name="Ohm R.A."/>
            <person name="Ortiz-Santana B."/>
            <person name="Ovrebo C."/>
            <person name="Racz N."/>
            <person name="Riley R."/>
            <person name="Savchenko A."/>
            <person name="Shiryaev A."/>
            <person name="Soop K."/>
            <person name="Spirin V."/>
            <person name="Szebenyi C."/>
            <person name="Tomsovsky M."/>
            <person name="Tulloss R.E."/>
            <person name="Uehling J."/>
            <person name="Grigoriev I.V."/>
            <person name="Vagvolgyi C."/>
            <person name="Papp T."/>
            <person name="Martin F.M."/>
            <person name="Miettinen O."/>
            <person name="Hibbett D.S."/>
            <person name="Nagy L.G."/>
        </authorList>
    </citation>
    <scope>NUCLEOTIDE SEQUENCE [LARGE SCALE GENOMIC DNA]</scope>
    <source>
        <strain evidence="2 3">CBS 166.37</strain>
    </source>
</reference>
<keyword evidence="3" id="KW-1185">Reference proteome</keyword>
<protein>
    <recommendedName>
        <fullName evidence="4">Secreted protein</fullName>
    </recommendedName>
</protein>
<accession>A0A5C3MGC3</accession>
<dbReference type="EMBL" id="ML213590">
    <property type="protein sequence ID" value="TFK44290.1"/>
    <property type="molecule type" value="Genomic_DNA"/>
</dbReference>
<evidence type="ECO:0000313" key="2">
    <source>
        <dbReference type="EMBL" id="TFK44290.1"/>
    </source>
</evidence>
<evidence type="ECO:0008006" key="4">
    <source>
        <dbReference type="Google" id="ProtNLM"/>
    </source>
</evidence>
<evidence type="ECO:0000256" key="1">
    <source>
        <dbReference type="SAM" id="SignalP"/>
    </source>
</evidence>
<proteinExistence type="predicted"/>
<name>A0A5C3MGC3_9AGAR</name>
<feature type="signal peptide" evidence="1">
    <location>
        <begin position="1"/>
        <end position="23"/>
    </location>
</feature>
<dbReference type="AlphaFoldDB" id="A0A5C3MGC3"/>
<feature type="chain" id="PRO_5022979948" description="Secreted protein" evidence="1">
    <location>
        <begin position="24"/>
        <end position="76"/>
    </location>
</feature>
<keyword evidence="1" id="KW-0732">Signal</keyword>
<gene>
    <name evidence="2" type="ORF">BDQ12DRAFT_672712</name>
</gene>
<dbReference type="Proteomes" id="UP000308652">
    <property type="component" value="Unassembled WGS sequence"/>
</dbReference>
<sequence length="76" mass="8382">MFLDLVATLSATLFISLAPATHIQESMLWKHSAPHGADTSPGDVDVPLKSPPRKLIHVKNRILRCAIHVSHHPPVY</sequence>
<organism evidence="2 3">
    <name type="scientific">Crucibulum laeve</name>
    <dbReference type="NCBI Taxonomy" id="68775"/>
    <lineage>
        <taxon>Eukaryota</taxon>
        <taxon>Fungi</taxon>
        <taxon>Dikarya</taxon>
        <taxon>Basidiomycota</taxon>
        <taxon>Agaricomycotina</taxon>
        <taxon>Agaricomycetes</taxon>
        <taxon>Agaricomycetidae</taxon>
        <taxon>Agaricales</taxon>
        <taxon>Agaricineae</taxon>
        <taxon>Nidulariaceae</taxon>
        <taxon>Crucibulum</taxon>
    </lineage>
</organism>